<comment type="caution">
    <text evidence="4">The sequence shown here is derived from an EMBL/GenBank/DDBJ whole genome shotgun (WGS) entry which is preliminary data.</text>
</comment>
<evidence type="ECO:0000259" key="2">
    <source>
        <dbReference type="Pfam" id="PF22007"/>
    </source>
</evidence>
<evidence type="ECO:0000259" key="3">
    <source>
        <dbReference type="Pfam" id="PF23988"/>
    </source>
</evidence>
<dbReference type="InterPro" id="IPR012912">
    <property type="entry name" value="Plasmid_pRiA4b_Orf3-like"/>
</dbReference>
<gene>
    <name evidence="4" type="ORF">DFR57_101138</name>
</gene>
<feature type="domain" description="Plasmid pRiA4b Orf3-like" evidence="1">
    <location>
        <begin position="2"/>
        <end position="142"/>
    </location>
</feature>
<dbReference type="EMBL" id="QPJJ01000001">
    <property type="protein sequence ID" value="RCW77269.1"/>
    <property type="molecule type" value="Genomic_DNA"/>
</dbReference>
<dbReference type="Gene3D" id="3.10.290.30">
    <property type="entry name" value="MM3350-like"/>
    <property type="match status" value="1"/>
</dbReference>
<dbReference type="PANTHER" id="PTHR41878">
    <property type="entry name" value="LEXA REPRESSOR-RELATED"/>
    <property type="match status" value="1"/>
</dbReference>
<feature type="domain" description="DUF7309" evidence="3">
    <location>
        <begin position="190"/>
        <end position="361"/>
    </location>
</feature>
<dbReference type="InterPro" id="IPR054216">
    <property type="entry name" value="DUF6930"/>
</dbReference>
<accession>A0A368YC60</accession>
<protein>
    <submittedName>
        <fullName evidence="4">PRiA4b ORF-3-like protein</fullName>
    </submittedName>
</protein>
<dbReference type="SUPFAM" id="SSF159941">
    <property type="entry name" value="MM3350-like"/>
    <property type="match status" value="1"/>
</dbReference>
<dbReference type="Pfam" id="PF07929">
    <property type="entry name" value="PRiA4_ORF3"/>
    <property type="match status" value="1"/>
</dbReference>
<dbReference type="Proteomes" id="UP000252585">
    <property type="component" value="Unassembled WGS sequence"/>
</dbReference>
<reference evidence="4 5" key="1">
    <citation type="submission" date="2018-07" db="EMBL/GenBank/DDBJ databases">
        <title>Genomic Encyclopedia of Type Strains, Phase IV (KMG-IV): sequencing the most valuable type-strain genomes for metagenomic binning, comparative biology and taxonomic classification.</title>
        <authorList>
            <person name="Goeker M."/>
        </authorList>
    </citation>
    <scope>NUCLEOTIDE SEQUENCE [LARGE SCALE GENOMIC DNA]</scope>
    <source>
        <strain evidence="4 5">DSM 27696</strain>
    </source>
</reference>
<evidence type="ECO:0000313" key="4">
    <source>
        <dbReference type="EMBL" id="RCW77269.1"/>
    </source>
</evidence>
<dbReference type="InterPro" id="IPR055733">
    <property type="entry name" value="DUF7309"/>
</dbReference>
<organism evidence="4 5">
    <name type="scientific">Saliterribacillus persicus</name>
    <dbReference type="NCBI Taxonomy" id="930114"/>
    <lineage>
        <taxon>Bacteria</taxon>
        <taxon>Bacillati</taxon>
        <taxon>Bacillota</taxon>
        <taxon>Bacilli</taxon>
        <taxon>Bacillales</taxon>
        <taxon>Bacillaceae</taxon>
        <taxon>Saliterribacillus</taxon>
    </lineage>
</organism>
<dbReference type="InterPro" id="IPR024047">
    <property type="entry name" value="MM3350-like_sf"/>
</dbReference>
<sequence>MIYQLKISLNGAKPPIWRRILVEDDTDFQNLHNIIQLAFDWENAHLYHFYSPIFQDAHGRPIFIEPSDEGLHQFDSINHRYLDEEEVLLSDAFTQIKDKVTYTYDLGDNWEHTIELENILDKEADKTYPICTGARQFPPEEDSKMGPEIRPLYTDLKPKEIVKYVNQQLEPIQEYYAPMDVTANIPIEEWQELFDLADKLYKVKPWKNIADEQIIAIWNPELDDYVYCSVMGNAGIMEGIACYPGKDGLMSLIQTIFNHDNEEELDVDLIMNQRTITLSFDNKDMLEENDISLIEEVGRNYRGKKGWPSFLMQEPGYLPWQLTHEEVSILKQTIPHIIDISKKVNEGSLNFDTATSKWFARNLDSKGNWRDDTVDPKDQFDQANMIPNPPLLISEIELMRVKKQFEKINHPLELDFVLFPEPVQEGPNDRGFFPELMLAVDKKSTQVIHHEMFPPSKDPKKYQEDFVSMLVKNEFIPKEIWMRNEKFIAYLKPVLNFFSIKLIEVHHLEKMEELLTEMEEDMSF</sequence>
<evidence type="ECO:0000259" key="1">
    <source>
        <dbReference type="Pfam" id="PF07929"/>
    </source>
</evidence>
<evidence type="ECO:0000313" key="5">
    <source>
        <dbReference type="Proteomes" id="UP000252585"/>
    </source>
</evidence>
<dbReference type="RefSeq" id="WP_170132863.1">
    <property type="nucleotide sequence ID" value="NZ_QPJJ01000001.1"/>
</dbReference>
<proteinExistence type="predicted"/>
<dbReference type="AlphaFoldDB" id="A0A368YC60"/>
<name>A0A368YC60_9BACI</name>
<dbReference type="PANTHER" id="PTHR41878:SF1">
    <property type="entry name" value="TNPR PROTEIN"/>
    <property type="match status" value="1"/>
</dbReference>
<keyword evidence="5" id="KW-1185">Reference proteome</keyword>
<dbReference type="Pfam" id="PF22007">
    <property type="entry name" value="DUF6930"/>
    <property type="match status" value="1"/>
</dbReference>
<feature type="domain" description="DUF6930" evidence="2">
    <location>
        <begin position="398"/>
        <end position="519"/>
    </location>
</feature>
<dbReference type="Pfam" id="PF23988">
    <property type="entry name" value="DUF7309"/>
    <property type="match status" value="1"/>
</dbReference>